<reference evidence="1" key="1">
    <citation type="journal article" date="2009" name="Mol. Biol. Evol.">
        <title>Degenerate tetraploidy was established before bdelloid rotifer families diverged.</title>
        <authorList>
            <person name="Hur J.H."/>
            <person name="Van Doninck K."/>
            <person name="Mandigo M.L."/>
            <person name="Meselson M."/>
        </authorList>
    </citation>
    <scope>NUCLEOTIDE SEQUENCE</scope>
    <source>
        <strain evidence="1">Prhis-2</strain>
    </source>
</reference>
<name>B2ZF95_PHIRO</name>
<proteinExistence type="predicted"/>
<protein>
    <submittedName>
        <fullName evidence="1">GTP binding protein</fullName>
    </submittedName>
</protein>
<dbReference type="AlphaFoldDB" id="B2ZF95"/>
<accession>B2ZF95</accession>
<dbReference type="EMBL" id="EU652317">
    <property type="protein sequence ID" value="ACD37565.1"/>
    <property type="molecule type" value="Genomic_DNA"/>
</dbReference>
<organism evidence="1">
    <name type="scientific">Philodina roseola</name>
    <name type="common">Rotifer</name>
    <dbReference type="NCBI Taxonomy" id="96448"/>
    <lineage>
        <taxon>Eukaryota</taxon>
        <taxon>Metazoa</taxon>
        <taxon>Spiralia</taxon>
        <taxon>Gnathifera</taxon>
        <taxon>Rotifera</taxon>
        <taxon>Eurotatoria</taxon>
        <taxon>Bdelloidea</taxon>
        <taxon>Philodinida</taxon>
        <taxon>Philodinidae</taxon>
        <taxon>Philodina</taxon>
    </lineage>
</organism>
<sequence>MLNSEDQHVFLTLKKMAKREIVFHRSNIFHRKNFHRNNKIERKNFRIRSILNKKFSFDSNFLKSNHNEFVDPKLKNSLKNEEKRAPRRFIFLFIYFFFVQS</sequence>
<evidence type="ECO:0000313" key="1">
    <source>
        <dbReference type="EMBL" id="ACD37565.1"/>
    </source>
</evidence>
<reference evidence="1" key="2">
    <citation type="journal article" date="2009" name="PLoS Genet.">
        <title>Phylogenomics of unusual histone H2A Variants in Bdelloid rotifers.</title>
        <authorList>
            <person name="Van Doninck K."/>
            <person name="Mandigo M.L."/>
            <person name="Hur J.H."/>
            <person name="Wang P."/>
            <person name="Guglielmini J."/>
            <person name="Milinkovitch M.C."/>
            <person name="Lane W.S."/>
            <person name="Meselson M."/>
        </authorList>
    </citation>
    <scope>NUCLEOTIDE SEQUENCE</scope>
    <source>
        <strain evidence="1">Prhis-2</strain>
    </source>
</reference>